<feature type="transmembrane region" description="Helical" evidence="1">
    <location>
        <begin position="57"/>
        <end position="84"/>
    </location>
</feature>
<reference evidence="2 3" key="1">
    <citation type="journal article" date="2015" name="Nature">
        <title>rRNA introns, odd ribosomes, and small enigmatic genomes across a large radiation of phyla.</title>
        <authorList>
            <person name="Brown C.T."/>
            <person name="Hug L.A."/>
            <person name="Thomas B.C."/>
            <person name="Sharon I."/>
            <person name="Castelle C.J."/>
            <person name="Singh A."/>
            <person name="Wilkins M.J."/>
            <person name="Williams K.H."/>
            <person name="Banfield J.F."/>
        </authorList>
    </citation>
    <scope>NUCLEOTIDE SEQUENCE [LARGE SCALE GENOMIC DNA]</scope>
</reference>
<dbReference type="EMBL" id="LCAV01000020">
    <property type="protein sequence ID" value="KKR98142.1"/>
    <property type="molecule type" value="Genomic_DNA"/>
</dbReference>
<evidence type="ECO:0008006" key="4">
    <source>
        <dbReference type="Google" id="ProtNLM"/>
    </source>
</evidence>
<comment type="caution">
    <text evidence="2">The sequence shown here is derived from an EMBL/GenBank/DDBJ whole genome shotgun (WGS) entry which is preliminary data.</text>
</comment>
<feature type="transmembrane region" description="Helical" evidence="1">
    <location>
        <begin position="136"/>
        <end position="158"/>
    </location>
</feature>
<keyword evidence="1" id="KW-0812">Transmembrane</keyword>
<evidence type="ECO:0000256" key="1">
    <source>
        <dbReference type="SAM" id="Phobius"/>
    </source>
</evidence>
<dbReference type="STRING" id="1619048.UU49_C0020G0006"/>
<proteinExistence type="predicted"/>
<accession>A0A0G0YCW0</accession>
<dbReference type="InterPro" id="IPR046487">
    <property type="entry name" value="DUF6580"/>
</dbReference>
<gene>
    <name evidence="2" type="ORF">UU49_C0020G0006</name>
</gene>
<dbReference type="Proteomes" id="UP000034108">
    <property type="component" value="Unassembled WGS sequence"/>
</dbReference>
<protein>
    <recommendedName>
        <fullName evidence="4">Rod shape-determining protein MreD</fullName>
    </recommendedName>
</protein>
<name>A0A0G0YCW0_9BACT</name>
<evidence type="ECO:0000313" key="3">
    <source>
        <dbReference type="Proteomes" id="UP000034108"/>
    </source>
</evidence>
<keyword evidence="1" id="KW-1133">Transmembrane helix</keyword>
<dbReference type="Pfam" id="PF20221">
    <property type="entry name" value="DUF6580"/>
    <property type="match status" value="1"/>
</dbReference>
<sequence>MQKFFPYFLVLLAVATRFLPHPANFTPIAAVALFSGVYLNKRLSILLPMAAMFLSDLFIGFYSAPIMISVYASFAVSSLLGWWLAKHRGIITTFGATLASSTVFFLITNWAVWQFGVIYPRTGVGFMESYIAAIPFWRNMLLGDVFYVAILFGCYEGVRYWLGRKKIMPIGIKNQRL</sequence>
<dbReference type="AlphaFoldDB" id="A0A0G0YCW0"/>
<feature type="transmembrane region" description="Helical" evidence="1">
    <location>
        <begin position="96"/>
        <end position="116"/>
    </location>
</feature>
<keyword evidence="1" id="KW-0472">Membrane</keyword>
<organism evidence="2 3">
    <name type="scientific">Candidatus Magasanikbacteria bacterium GW2011_GWC2_41_17</name>
    <dbReference type="NCBI Taxonomy" id="1619048"/>
    <lineage>
        <taxon>Bacteria</taxon>
        <taxon>Candidatus Magasanikiibacteriota</taxon>
    </lineage>
</organism>
<evidence type="ECO:0000313" key="2">
    <source>
        <dbReference type="EMBL" id="KKR98142.1"/>
    </source>
</evidence>
<dbReference type="PATRIC" id="fig|1619048.3.peg.560"/>